<evidence type="ECO:0000313" key="3">
    <source>
        <dbReference type="Proteomes" id="UP000642809"/>
    </source>
</evidence>
<dbReference type="EMBL" id="BMYF01000017">
    <property type="protein sequence ID" value="GHB44447.1"/>
    <property type="molecule type" value="Genomic_DNA"/>
</dbReference>
<keyword evidence="3" id="KW-1185">Reference proteome</keyword>
<sequence>MKLFSLSEIQPSEEAEEPVDQSDRAEILRTKFVQKHCEKVNSLKNLMGNYPVPGEAFFLYTLKSFNAFTFIVYIIKNVGPIDELTFSTYSLNERILNSLVKWYDKGEIKQINLSISDSIQHRMPRVYDQIQIHQRERRFQVNYCWNHSKVTLIRSLDNYFVIEGSGNFSENAMHEQYIFMNDAQVYEFRRQCLMSLA</sequence>
<reference evidence="2" key="1">
    <citation type="journal article" date="2014" name="Int. J. Syst. Evol. Microbiol.">
        <title>Complete genome sequence of Corynebacterium casei LMG S-19264T (=DSM 44701T), isolated from a smear-ripened cheese.</title>
        <authorList>
            <consortium name="US DOE Joint Genome Institute (JGI-PGF)"/>
            <person name="Walter F."/>
            <person name="Albersmeier A."/>
            <person name="Kalinowski J."/>
            <person name="Ruckert C."/>
        </authorList>
    </citation>
    <scope>NUCLEOTIDE SEQUENCE</scope>
    <source>
        <strain evidence="2">KCTC 23224</strain>
    </source>
</reference>
<proteinExistence type="predicted"/>
<reference evidence="2" key="2">
    <citation type="submission" date="2020-09" db="EMBL/GenBank/DDBJ databases">
        <authorList>
            <person name="Sun Q."/>
            <person name="Kim S."/>
        </authorList>
    </citation>
    <scope>NUCLEOTIDE SEQUENCE</scope>
    <source>
        <strain evidence="2">KCTC 23224</strain>
    </source>
</reference>
<feature type="region of interest" description="Disordered" evidence="1">
    <location>
        <begin position="1"/>
        <end position="20"/>
    </location>
</feature>
<evidence type="ECO:0000313" key="2">
    <source>
        <dbReference type="EMBL" id="GHB44447.1"/>
    </source>
</evidence>
<gene>
    <name evidence="2" type="ORF">GCM10008106_26900</name>
</gene>
<organism evidence="2 3">
    <name type="scientific">Mongoliitalea lutea</name>
    <dbReference type="NCBI Taxonomy" id="849756"/>
    <lineage>
        <taxon>Bacteria</taxon>
        <taxon>Pseudomonadati</taxon>
        <taxon>Bacteroidota</taxon>
        <taxon>Cytophagia</taxon>
        <taxon>Cytophagales</taxon>
        <taxon>Cyclobacteriaceae</taxon>
        <taxon>Mongoliitalea</taxon>
    </lineage>
</organism>
<protein>
    <recommendedName>
        <fullName evidence="4">PLD-like domain-containing protein</fullName>
    </recommendedName>
</protein>
<dbReference type="Proteomes" id="UP000642809">
    <property type="component" value="Unassembled WGS sequence"/>
</dbReference>
<feature type="compositionally biased region" description="Acidic residues" evidence="1">
    <location>
        <begin position="11"/>
        <end position="20"/>
    </location>
</feature>
<evidence type="ECO:0000256" key="1">
    <source>
        <dbReference type="SAM" id="MobiDB-lite"/>
    </source>
</evidence>
<comment type="caution">
    <text evidence="2">The sequence shown here is derived from an EMBL/GenBank/DDBJ whole genome shotgun (WGS) entry which is preliminary data.</text>
</comment>
<accession>A0A8J3CZ18</accession>
<dbReference type="AlphaFoldDB" id="A0A8J3CZ18"/>
<dbReference type="RefSeq" id="WP_189583556.1">
    <property type="nucleotide sequence ID" value="NZ_BMYF01000017.1"/>
</dbReference>
<name>A0A8J3CZ18_9BACT</name>
<evidence type="ECO:0008006" key="4">
    <source>
        <dbReference type="Google" id="ProtNLM"/>
    </source>
</evidence>